<gene>
    <name evidence="1" type="ORF">ANE_LOCUS7808</name>
</gene>
<evidence type="ECO:0000313" key="1">
    <source>
        <dbReference type="EMBL" id="VVA97363.1"/>
    </source>
</evidence>
<protein>
    <submittedName>
        <fullName evidence="1">Uncharacterized protein</fullName>
    </submittedName>
</protein>
<accession>A0A565B7N3</accession>
<evidence type="ECO:0000313" key="2">
    <source>
        <dbReference type="Proteomes" id="UP000489600"/>
    </source>
</evidence>
<dbReference type="Proteomes" id="UP000489600">
    <property type="component" value="Unassembled WGS sequence"/>
</dbReference>
<dbReference type="EMBL" id="CABITT030000003">
    <property type="protein sequence ID" value="VVA97363.1"/>
    <property type="molecule type" value="Genomic_DNA"/>
</dbReference>
<proteinExistence type="predicted"/>
<comment type="caution">
    <text evidence="1">The sequence shown here is derived from an EMBL/GenBank/DDBJ whole genome shotgun (WGS) entry which is preliminary data.</text>
</comment>
<organism evidence="1 2">
    <name type="scientific">Arabis nemorensis</name>
    <dbReference type="NCBI Taxonomy" id="586526"/>
    <lineage>
        <taxon>Eukaryota</taxon>
        <taxon>Viridiplantae</taxon>
        <taxon>Streptophyta</taxon>
        <taxon>Embryophyta</taxon>
        <taxon>Tracheophyta</taxon>
        <taxon>Spermatophyta</taxon>
        <taxon>Magnoliopsida</taxon>
        <taxon>eudicotyledons</taxon>
        <taxon>Gunneridae</taxon>
        <taxon>Pentapetalae</taxon>
        <taxon>rosids</taxon>
        <taxon>malvids</taxon>
        <taxon>Brassicales</taxon>
        <taxon>Brassicaceae</taxon>
        <taxon>Arabideae</taxon>
        <taxon>Arabis</taxon>
    </lineage>
</organism>
<reference evidence="1" key="1">
    <citation type="submission" date="2019-07" db="EMBL/GenBank/DDBJ databases">
        <authorList>
            <person name="Dittberner H."/>
        </authorList>
    </citation>
    <scope>NUCLEOTIDE SEQUENCE [LARGE SCALE GENOMIC DNA]</scope>
</reference>
<sequence>MSLRSVIAQVTRGGRSFHLRRHFSSSDASKDAEYRAIKQNILRYFAAVPVGFLAGMERQNGESFVIPLT</sequence>
<keyword evidence="2" id="KW-1185">Reference proteome</keyword>
<dbReference type="AlphaFoldDB" id="A0A565B7N3"/>
<name>A0A565B7N3_9BRAS</name>